<feature type="compositionally biased region" description="Low complexity" evidence="1">
    <location>
        <begin position="278"/>
        <end position="294"/>
    </location>
</feature>
<dbReference type="PANTHER" id="PTHR31197">
    <property type="entry name" value="OS01G0612600 PROTEIN"/>
    <property type="match status" value="1"/>
</dbReference>
<dbReference type="OrthoDB" id="1921166at2759"/>
<feature type="region of interest" description="Disordered" evidence="1">
    <location>
        <begin position="278"/>
        <end position="315"/>
    </location>
</feature>
<proteinExistence type="predicted"/>
<evidence type="ECO:0000256" key="1">
    <source>
        <dbReference type="SAM" id="MobiDB-lite"/>
    </source>
</evidence>
<sequence length="371" mass="41331">MPKDRSSRAVSYERRRSHVSPYSSHGKSCSHRSEESAAAAAAATAAEQAVEWEDVRCPVCMDHPHNAVLLVCSSHEKGCRPFMCDTSYRHSNCFDQYRKASKESSKDSVAGAAAAAECTECQQPVKLSCPLCRGPVSHWTKDYDARRYMNGKVRACTKESCEFRGAYNQLRRHARENHPTVRPTQVDPERQRVWRRMEQQRDLGDLFSMLRSGISAREDGIRVSEGEEDVNERTLHSPSITMVFIVRTGRSILHYREAFPGHRRRTILLLGEAFGRESSPVVGASGSGDAATTAHDNDEGDDDMTLSTEASAGSQHDVGEVDGVVRIFCLRARRNSDGFAMHGDDGLENNMDPQTWILCVNNGSQRCFSLT</sequence>
<dbReference type="EMBL" id="JAAALK010000282">
    <property type="protein sequence ID" value="KAG8077199.1"/>
    <property type="molecule type" value="Genomic_DNA"/>
</dbReference>
<dbReference type="PANTHER" id="PTHR31197:SF5">
    <property type="entry name" value="OS01G0612600 PROTEIN"/>
    <property type="match status" value="1"/>
</dbReference>
<comment type="caution">
    <text evidence="2">The sequence shown here is derived from an EMBL/GenBank/DDBJ whole genome shotgun (WGS) entry which is preliminary data.</text>
</comment>
<evidence type="ECO:0000313" key="2">
    <source>
        <dbReference type="EMBL" id="KAG8077199.1"/>
    </source>
</evidence>
<reference evidence="2" key="2">
    <citation type="submission" date="2021-02" db="EMBL/GenBank/DDBJ databases">
        <authorList>
            <person name="Kimball J.A."/>
            <person name="Haas M.W."/>
            <person name="Macchietto M."/>
            <person name="Kono T."/>
            <person name="Duquette J."/>
            <person name="Shao M."/>
        </authorList>
    </citation>
    <scope>NUCLEOTIDE SEQUENCE</scope>
    <source>
        <tissue evidence="2">Fresh leaf tissue</tissue>
    </source>
</reference>
<accession>A0A8J5TDR9</accession>
<name>A0A8J5TDR9_ZIZPA</name>
<reference evidence="2" key="1">
    <citation type="journal article" date="2021" name="bioRxiv">
        <title>Whole Genome Assembly and Annotation of Northern Wild Rice, Zizania palustris L., Supports a Whole Genome Duplication in the Zizania Genus.</title>
        <authorList>
            <person name="Haas M."/>
            <person name="Kono T."/>
            <person name="Macchietto M."/>
            <person name="Millas R."/>
            <person name="McGilp L."/>
            <person name="Shao M."/>
            <person name="Duquette J."/>
            <person name="Hirsch C.N."/>
            <person name="Kimball J."/>
        </authorList>
    </citation>
    <scope>NUCLEOTIDE SEQUENCE</scope>
    <source>
        <tissue evidence="2">Fresh leaf tissue</tissue>
    </source>
</reference>
<dbReference type="Proteomes" id="UP000729402">
    <property type="component" value="Unassembled WGS sequence"/>
</dbReference>
<keyword evidence="3" id="KW-1185">Reference proteome</keyword>
<gene>
    <name evidence="2" type="ORF">GUJ93_ZPchr0007g5025</name>
</gene>
<dbReference type="Pfam" id="PF07800">
    <property type="entry name" value="DUF1644"/>
    <property type="match status" value="1"/>
</dbReference>
<dbReference type="AlphaFoldDB" id="A0A8J5TDR9"/>
<evidence type="ECO:0000313" key="3">
    <source>
        <dbReference type="Proteomes" id="UP000729402"/>
    </source>
</evidence>
<feature type="region of interest" description="Disordered" evidence="1">
    <location>
        <begin position="1"/>
        <end position="30"/>
    </location>
</feature>
<feature type="compositionally biased region" description="Polar residues" evidence="1">
    <location>
        <begin position="305"/>
        <end position="314"/>
    </location>
</feature>
<dbReference type="InterPro" id="IPR012866">
    <property type="entry name" value="DUF1644"/>
</dbReference>
<feature type="compositionally biased region" description="Basic and acidic residues" evidence="1">
    <location>
        <begin position="1"/>
        <end position="14"/>
    </location>
</feature>
<protein>
    <submittedName>
        <fullName evidence="2">Uncharacterized protein</fullName>
    </submittedName>
</protein>
<organism evidence="2 3">
    <name type="scientific">Zizania palustris</name>
    <name type="common">Northern wild rice</name>
    <dbReference type="NCBI Taxonomy" id="103762"/>
    <lineage>
        <taxon>Eukaryota</taxon>
        <taxon>Viridiplantae</taxon>
        <taxon>Streptophyta</taxon>
        <taxon>Embryophyta</taxon>
        <taxon>Tracheophyta</taxon>
        <taxon>Spermatophyta</taxon>
        <taxon>Magnoliopsida</taxon>
        <taxon>Liliopsida</taxon>
        <taxon>Poales</taxon>
        <taxon>Poaceae</taxon>
        <taxon>BOP clade</taxon>
        <taxon>Oryzoideae</taxon>
        <taxon>Oryzeae</taxon>
        <taxon>Zizaniinae</taxon>
        <taxon>Zizania</taxon>
    </lineage>
</organism>